<comment type="similarity">
    <text evidence="1">Belongs to the phosphate acetyltransferase and butyryltransferase family.</text>
</comment>
<dbReference type="NCBIfam" id="NF006045">
    <property type="entry name" value="PRK08190.1"/>
    <property type="match status" value="1"/>
</dbReference>
<dbReference type="Proteomes" id="UP000192611">
    <property type="component" value="Unassembled WGS sequence"/>
</dbReference>
<dbReference type="SUPFAM" id="SSF53659">
    <property type="entry name" value="Isocitrate/Isopropylmalate dehydrogenase-like"/>
    <property type="match status" value="1"/>
</dbReference>
<dbReference type="InterPro" id="IPR012147">
    <property type="entry name" value="P_Ac_Bu_trans"/>
</dbReference>
<dbReference type="InterPro" id="IPR050500">
    <property type="entry name" value="Phos_Acetyltrans/Butyryltrans"/>
</dbReference>
<dbReference type="Pfam" id="PF01515">
    <property type="entry name" value="PTA_PTB"/>
    <property type="match status" value="1"/>
</dbReference>
<evidence type="ECO:0000256" key="2">
    <source>
        <dbReference type="ARBA" id="ARBA00022679"/>
    </source>
</evidence>
<dbReference type="InterPro" id="IPR002505">
    <property type="entry name" value="PTA_PTB"/>
</dbReference>
<keyword evidence="3" id="KW-0012">Acyltransferase</keyword>
<protein>
    <recommendedName>
        <fullName evidence="4">Phosphate acetyl/butaryl transferase domain-containing protein</fullName>
    </recommendedName>
</protein>
<evidence type="ECO:0000256" key="1">
    <source>
        <dbReference type="ARBA" id="ARBA00005656"/>
    </source>
</evidence>
<evidence type="ECO:0000313" key="6">
    <source>
        <dbReference type="Proteomes" id="UP000192611"/>
    </source>
</evidence>
<dbReference type="GO" id="GO:0016746">
    <property type="term" value="F:acyltransferase activity"/>
    <property type="evidence" value="ECO:0007669"/>
    <property type="project" value="UniProtKB-KW"/>
</dbReference>
<proteinExistence type="inferred from homology"/>
<evidence type="ECO:0000256" key="3">
    <source>
        <dbReference type="ARBA" id="ARBA00023315"/>
    </source>
</evidence>
<gene>
    <name evidence="5" type="ORF">B6D57_02215</name>
</gene>
<dbReference type="EMBL" id="NATQ01000032">
    <property type="protein sequence ID" value="OQX90716.1"/>
    <property type="molecule type" value="Genomic_DNA"/>
</dbReference>
<evidence type="ECO:0000259" key="4">
    <source>
        <dbReference type="Pfam" id="PF01515"/>
    </source>
</evidence>
<dbReference type="PANTHER" id="PTHR43356">
    <property type="entry name" value="PHOSPHATE ACETYLTRANSFERASE"/>
    <property type="match status" value="1"/>
</dbReference>
<reference evidence="6" key="1">
    <citation type="submission" date="2017-03" db="EMBL/GenBank/DDBJ databases">
        <title>Novel pathways for hydrocarbon cycling and metabolic interdependencies in hydrothermal sediment communities.</title>
        <authorList>
            <person name="Dombrowski N."/>
            <person name="Seitz K."/>
            <person name="Teske A."/>
            <person name="Baker B."/>
        </authorList>
    </citation>
    <scope>NUCLEOTIDE SEQUENCE [LARGE SCALE GENOMIC DNA]</scope>
</reference>
<feature type="domain" description="Phosphate acetyl/butaryl transferase" evidence="4">
    <location>
        <begin position="82"/>
        <end position="292"/>
    </location>
</feature>
<dbReference type="PANTHER" id="PTHR43356:SF2">
    <property type="entry name" value="PHOSPHATE ACETYLTRANSFERASE"/>
    <property type="match status" value="1"/>
</dbReference>
<name>A0A1W9S1V5_9BACT</name>
<dbReference type="AlphaFoldDB" id="A0A1W9S1V5"/>
<accession>A0A1W9S1V5</accession>
<organism evidence="5 6">
    <name type="scientific">Candidatus Coatesbacteria bacterium 4484_99</name>
    <dbReference type="NCBI Taxonomy" id="1970774"/>
    <lineage>
        <taxon>Bacteria</taxon>
        <taxon>Candidatus Coatesiibacteriota</taxon>
    </lineage>
</organism>
<dbReference type="PIRSF" id="PIRSF000428">
    <property type="entry name" value="P_Ac_trans"/>
    <property type="match status" value="1"/>
</dbReference>
<dbReference type="Gene3D" id="3.40.718.10">
    <property type="entry name" value="Isopropylmalate Dehydrogenase"/>
    <property type="match status" value="1"/>
</dbReference>
<sequence length="297" mass="31275">MVKTFDDIIVKAKGQKKKIAIICPYKSTEIESAIVAEREGVAESIFVGDEAKIKEAINSSGYDIKGVEIVDAEDDVIAVEEGCRIVREGRADAIMKGHLSTSTFLKGILDKERGLSRGRILSHIVALSLPSYPKLVFVTDGGMNPHPDLDTKVSIVVNAIDTVRALGIEKPKVAILAGVEAVDEKQPETLDAAVIVKMAQRGQIKGAIVEGPLAMDIAVNSESAKIKGVDSQIAGDTDIFIVPTMAAGNMMAKALIHLAGAEAGGIVVGAKAPVILLSRSDDAETKLRSMALGVVAL</sequence>
<evidence type="ECO:0000313" key="5">
    <source>
        <dbReference type="EMBL" id="OQX90716.1"/>
    </source>
</evidence>
<comment type="caution">
    <text evidence="5">The sequence shown here is derived from an EMBL/GenBank/DDBJ whole genome shotgun (WGS) entry which is preliminary data.</text>
</comment>
<keyword evidence="2" id="KW-0808">Transferase</keyword>